<evidence type="ECO:0000256" key="1">
    <source>
        <dbReference type="ARBA" id="ARBA00022603"/>
    </source>
</evidence>
<organism evidence="3">
    <name type="scientific">Candidatus Kentrum sp. FM</name>
    <dbReference type="NCBI Taxonomy" id="2126340"/>
    <lineage>
        <taxon>Bacteria</taxon>
        <taxon>Pseudomonadati</taxon>
        <taxon>Pseudomonadota</taxon>
        <taxon>Gammaproteobacteria</taxon>
        <taxon>Candidatus Kentrum</taxon>
    </lineage>
</organism>
<sequence>MNSVDISFLPQPDDAARQRSHALTALIRTEIEEAPSSAIPFERFMELALYAPELGYYQSESPKFGERGDFVTAPEILSFFSRCLARQAEQILLELGRGDILEVGAGSGVMAATLMQELHERGTLPGRYLILEKSTALRRLQQNTLSARIPELSNRFHWLDGPLQTPSGTGFRGVILANELLDAMPACRFLMAGSAVREEWVGWTGERFVRCTALARPMVERAVRHVERALGQPLPHGYSSEVHLAQRTWVEQAASRIEAGLLLLLDYGYPRAEYYHPQRYTGTLKCHYRHHLHDDPFLLPGLQDMSVHVDFSAIAEAAMAAGGRETGMELAGFTTQRDFLFSTGLLEMCAGIDPLSHEYLEIAQGIKTLTLPGEMGDMVKVMGLTRGIHGPLVGFGGRDLRGRL</sequence>
<dbReference type="AlphaFoldDB" id="A0A450RVC0"/>
<dbReference type="EMBL" id="CAADFL010000184">
    <property type="protein sequence ID" value="VFK11479.1"/>
    <property type="molecule type" value="Genomic_DNA"/>
</dbReference>
<gene>
    <name evidence="3" type="ORF">BECKFM1743A_GA0114220_100051</name>
    <name evidence="5" type="ORF">BECKFM1743B_GA0114221_101844</name>
    <name evidence="4" type="ORF">BECKFM1743C_GA0114222_101776</name>
</gene>
<dbReference type="InterPro" id="IPR029063">
    <property type="entry name" value="SAM-dependent_MTases_sf"/>
</dbReference>
<accession>A0A450RVC0</accession>
<name>A0A450RVC0_9GAMM</name>
<dbReference type="Pfam" id="PF02636">
    <property type="entry name" value="Methyltransf_28"/>
    <property type="match status" value="1"/>
</dbReference>
<dbReference type="PANTHER" id="PTHR12049">
    <property type="entry name" value="PROTEIN ARGININE METHYLTRANSFERASE NDUFAF7, MITOCHONDRIAL"/>
    <property type="match status" value="1"/>
</dbReference>
<dbReference type="EMBL" id="CAADFA010000177">
    <property type="protein sequence ID" value="VFJ56466.1"/>
    <property type="molecule type" value="Genomic_DNA"/>
</dbReference>
<keyword evidence="2 3" id="KW-0808">Transferase</keyword>
<keyword evidence="1 3" id="KW-0489">Methyltransferase</keyword>
<evidence type="ECO:0000313" key="4">
    <source>
        <dbReference type="EMBL" id="VFJ56466.1"/>
    </source>
</evidence>
<evidence type="ECO:0000313" key="3">
    <source>
        <dbReference type="EMBL" id="VFJ43136.1"/>
    </source>
</evidence>
<evidence type="ECO:0000256" key="2">
    <source>
        <dbReference type="ARBA" id="ARBA00022679"/>
    </source>
</evidence>
<dbReference type="GO" id="GO:0032259">
    <property type="term" value="P:methylation"/>
    <property type="evidence" value="ECO:0007669"/>
    <property type="project" value="UniProtKB-KW"/>
</dbReference>
<evidence type="ECO:0000313" key="5">
    <source>
        <dbReference type="EMBL" id="VFK11479.1"/>
    </source>
</evidence>
<proteinExistence type="predicted"/>
<dbReference type="Gene3D" id="3.40.50.12710">
    <property type="match status" value="1"/>
</dbReference>
<reference evidence="3" key="1">
    <citation type="submission" date="2019-02" db="EMBL/GenBank/DDBJ databases">
        <authorList>
            <person name="Gruber-Vodicka R. H."/>
            <person name="Seah K. B. B."/>
        </authorList>
    </citation>
    <scope>NUCLEOTIDE SEQUENCE</scope>
    <source>
        <strain evidence="3">BECK_BZ163</strain>
        <strain evidence="5">BECK_BZ164</strain>
        <strain evidence="4">BECK_BZ165</strain>
    </source>
</reference>
<dbReference type="GO" id="GO:0035243">
    <property type="term" value="F:protein-arginine omega-N symmetric methyltransferase activity"/>
    <property type="evidence" value="ECO:0007669"/>
    <property type="project" value="TreeGrafter"/>
</dbReference>
<dbReference type="EMBL" id="CAADEZ010000005">
    <property type="protein sequence ID" value="VFJ43136.1"/>
    <property type="molecule type" value="Genomic_DNA"/>
</dbReference>
<dbReference type="SUPFAM" id="SSF53335">
    <property type="entry name" value="S-adenosyl-L-methionine-dependent methyltransferases"/>
    <property type="match status" value="1"/>
</dbReference>
<protein>
    <submittedName>
        <fullName evidence="3">SAM-dependent methyltransferase, MidA family</fullName>
    </submittedName>
</protein>
<dbReference type="PANTHER" id="PTHR12049:SF7">
    <property type="entry name" value="PROTEIN ARGININE METHYLTRANSFERASE NDUFAF7, MITOCHONDRIAL"/>
    <property type="match status" value="1"/>
</dbReference>
<dbReference type="InterPro" id="IPR003788">
    <property type="entry name" value="NDUFAF7"/>
</dbReference>
<dbReference type="InterPro" id="IPR038375">
    <property type="entry name" value="NDUFAF7_sf"/>
</dbReference>